<dbReference type="InterPro" id="IPR036611">
    <property type="entry name" value="Trigger_fac_ribosome-bd_sf"/>
</dbReference>
<dbReference type="EMBL" id="CP135137">
    <property type="protein sequence ID" value="WWR11765.1"/>
    <property type="molecule type" value="Genomic_DNA"/>
</dbReference>
<evidence type="ECO:0000256" key="7">
    <source>
        <dbReference type="ARBA" id="ARBA00023186"/>
    </source>
</evidence>
<keyword evidence="9 11" id="KW-0131">Cell cycle</keyword>
<dbReference type="Pfam" id="PF05698">
    <property type="entry name" value="Trigger_C"/>
    <property type="match status" value="1"/>
</dbReference>
<evidence type="ECO:0000256" key="12">
    <source>
        <dbReference type="PROSITE-ProRule" id="PRU00277"/>
    </source>
</evidence>
<dbReference type="InterPro" id="IPR005215">
    <property type="entry name" value="Trig_fac"/>
</dbReference>
<evidence type="ECO:0000256" key="9">
    <source>
        <dbReference type="ARBA" id="ARBA00023306"/>
    </source>
</evidence>
<dbReference type="HAMAP" id="MF_00303">
    <property type="entry name" value="Trigger_factor_Tig"/>
    <property type="match status" value="1"/>
</dbReference>
<comment type="subcellular location">
    <subcellularLocation>
        <location evidence="11">Cytoplasm</location>
    </subcellularLocation>
    <text evidence="11">About half TF is bound to the ribosome near the polypeptide exit tunnel while the other half is free in the cytoplasm.</text>
</comment>
<reference evidence="15" key="1">
    <citation type="submission" date="2023-09" db="EMBL/GenBank/DDBJ databases">
        <title>Genomes of two closely related lineages of the louse Polyplax serrata with different host specificities.</title>
        <authorList>
            <person name="Martinu J."/>
            <person name="Tarabai H."/>
            <person name="Stefka J."/>
            <person name="Hypsa V."/>
        </authorList>
    </citation>
    <scope>NUCLEOTIDE SEQUENCE [LARGE SCALE GENOMIC DNA]</scope>
    <source>
        <strain evidence="15">98ZLc_SE</strain>
    </source>
</reference>
<comment type="catalytic activity">
    <reaction evidence="1 11 12">
        <text>[protein]-peptidylproline (omega=180) = [protein]-peptidylproline (omega=0)</text>
        <dbReference type="Rhea" id="RHEA:16237"/>
        <dbReference type="Rhea" id="RHEA-COMP:10747"/>
        <dbReference type="Rhea" id="RHEA-COMP:10748"/>
        <dbReference type="ChEBI" id="CHEBI:83833"/>
        <dbReference type="ChEBI" id="CHEBI:83834"/>
        <dbReference type="EC" id="5.2.1.8"/>
    </reaction>
</comment>
<evidence type="ECO:0000256" key="3">
    <source>
        <dbReference type="ARBA" id="ARBA00013194"/>
    </source>
</evidence>
<dbReference type="SUPFAM" id="SSF109998">
    <property type="entry name" value="Triger factor/SurA peptide-binding domain-like"/>
    <property type="match status" value="1"/>
</dbReference>
<dbReference type="GO" id="GO:0003755">
    <property type="term" value="F:peptidyl-prolyl cis-trans isomerase activity"/>
    <property type="evidence" value="ECO:0007669"/>
    <property type="project" value="UniProtKB-EC"/>
</dbReference>
<keyword evidence="5 11" id="KW-0132">Cell division</keyword>
<dbReference type="InterPro" id="IPR001179">
    <property type="entry name" value="PPIase_FKBP_dom"/>
</dbReference>
<dbReference type="Gene3D" id="3.10.50.40">
    <property type="match status" value="1"/>
</dbReference>
<dbReference type="NCBIfam" id="TIGR00115">
    <property type="entry name" value="tig"/>
    <property type="match status" value="1"/>
</dbReference>
<evidence type="ECO:0000256" key="4">
    <source>
        <dbReference type="ARBA" id="ARBA00016902"/>
    </source>
</evidence>
<dbReference type="PIRSF" id="PIRSF003095">
    <property type="entry name" value="Trigger_factor"/>
    <property type="match status" value="1"/>
</dbReference>
<evidence type="ECO:0000256" key="8">
    <source>
        <dbReference type="ARBA" id="ARBA00023235"/>
    </source>
</evidence>
<dbReference type="PROSITE" id="PS50059">
    <property type="entry name" value="FKBP_PPIASE"/>
    <property type="match status" value="1"/>
</dbReference>
<dbReference type="Gene3D" id="1.10.3120.10">
    <property type="entry name" value="Trigger factor, C-terminal domain"/>
    <property type="match status" value="1"/>
</dbReference>
<evidence type="ECO:0000256" key="5">
    <source>
        <dbReference type="ARBA" id="ARBA00022618"/>
    </source>
</evidence>
<feature type="domain" description="PPIase FKBP-type" evidence="14">
    <location>
        <begin position="162"/>
        <end position="217"/>
    </location>
</feature>
<dbReference type="InterPro" id="IPR037041">
    <property type="entry name" value="Trigger_fac_C_sf"/>
</dbReference>
<protein>
    <recommendedName>
        <fullName evidence="4 11">Trigger factor</fullName>
        <shortName evidence="11">TF</shortName>
        <ecNumber evidence="3 11">5.2.1.8</ecNumber>
    </recommendedName>
    <alternativeName>
        <fullName evidence="10 11">PPIase</fullName>
    </alternativeName>
</protein>
<keyword evidence="6 11" id="KW-0697">Rotamase</keyword>
<dbReference type="EC" id="5.2.1.8" evidence="3 11"/>
<keyword evidence="8 11" id="KW-0413">Isomerase</keyword>
<dbReference type="InterPro" id="IPR046357">
    <property type="entry name" value="PPIase_dom_sf"/>
</dbReference>
<dbReference type="SUPFAM" id="SSF102735">
    <property type="entry name" value="Trigger factor ribosome-binding domain"/>
    <property type="match status" value="1"/>
</dbReference>
<evidence type="ECO:0000256" key="11">
    <source>
        <dbReference type="HAMAP-Rule" id="MF_00303"/>
    </source>
</evidence>
<dbReference type="Gene3D" id="3.30.70.1050">
    <property type="entry name" value="Trigger factor ribosome-binding domain"/>
    <property type="match status" value="1"/>
</dbReference>
<dbReference type="Proteomes" id="UP001368618">
    <property type="component" value="Chromosome"/>
</dbReference>
<dbReference type="InterPro" id="IPR027304">
    <property type="entry name" value="Trigger_fact/SurA_dom_sf"/>
</dbReference>
<dbReference type="Pfam" id="PF05697">
    <property type="entry name" value="Trigger_N"/>
    <property type="match status" value="1"/>
</dbReference>
<accession>A0ABZ2GWC8</accession>
<evidence type="ECO:0000256" key="10">
    <source>
        <dbReference type="ARBA" id="ARBA00029986"/>
    </source>
</evidence>
<comment type="similarity">
    <text evidence="2 11 13">Belongs to the FKBP-type PPIase family. Tig subfamily.</text>
</comment>
<proteinExistence type="inferred from homology"/>
<dbReference type="InterPro" id="IPR008880">
    <property type="entry name" value="Trigger_fac_C"/>
</dbReference>
<comment type="domain">
    <text evidence="11">Consists of 3 domains; the N-terminus binds the ribosome, the middle domain has PPIase activity, while the C-terminus has intrinsic chaperone activity on its own.</text>
</comment>
<sequence length="453" mass="54197">MKVSVEVLEKLKRRFTISIPVRLVQDNINIYFRNFSKKVGINGFRTGKVPLHILQKRYNNLIISDVIWKMIESSLKQSFKDKKILPVNIPVIECDTFDFNKDLVYTAMFEVFPDIQCLDLNGKNIRFFISKITDEDVMYMLENLRVQNKNWYEVNRSIVYDGDKVLISFKETFSNYFNFKRSVKNFECIIGSKTMIPGFEDGLINKKIGETFILKIPVSKILSINSLDRENFFIFEITIHKIFEGKLPDLNNTFLRKFNINNKDIKYIKKYIKNVMDNELNQYVELINREEVFERFALLNQFELPESLVNKEMNFLKNELYLHVFKDKNIINKKVFDNVYDSVFYDQAKKRVHRYLLLSEYIKKSNLKLSESEINNTIDELSKLCRDPNEIKFLYHKEYDYNKKIRSLALEKILAKEISKNANFITEFIKYKDILNIMKNKKQYMFAYDRLFK</sequence>
<dbReference type="Pfam" id="PF00254">
    <property type="entry name" value="FKBP_C"/>
    <property type="match status" value="1"/>
</dbReference>
<evidence type="ECO:0000259" key="14">
    <source>
        <dbReference type="PROSITE" id="PS50059"/>
    </source>
</evidence>
<name>A0ABZ2GWC8_9GAMM</name>
<evidence type="ECO:0000256" key="1">
    <source>
        <dbReference type="ARBA" id="ARBA00000971"/>
    </source>
</evidence>
<keyword evidence="7 11" id="KW-0143">Chaperone</keyword>
<evidence type="ECO:0000256" key="2">
    <source>
        <dbReference type="ARBA" id="ARBA00005464"/>
    </source>
</evidence>
<dbReference type="RefSeq" id="WP_338516273.1">
    <property type="nucleotide sequence ID" value="NZ_CP135137.1"/>
</dbReference>
<organism evidence="15 16">
    <name type="scientific">Candidatus Legionella polyplacis</name>
    <dbReference type="NCBI Taxonomy" id="2005262"/>
    <lineage>
        <taxon>Bacteria</taxon>
        <taxon>Pseudomonadati</taxon>
        <taxon>Pseudomonadota</taxon>
        <taxon>Gammaproteobacteria</taxon>
        <taxon>Legionellales</taxon>
        <taxon>Legionellaceae</taxon>
        <taxon>Legionella</taxon>
    </lineage>
</organism>
<evidence type="ECO:0000313" key="15">
    <source>
        <dbReference type="EMBL" id="WWR11765.1"/>
    </source>
</evidence>
<dbReference type="SUPFAM" id="SSF54534">
    <property type="entry name" value="FKBP-like"/>
    <property type="match status" value="1"/>
</dbReference>
<gene>
    <name evidence="11 15" type="primary">tig</name>
    <name evidence="15" type="ORF">RQL39_01275</name>
</gene>
<evidence type="ECO:0000313" key="16">
    <source>
        <dbReference type="Proteomes" id="UP001368618"/>
    </source>
</evidence>
<dbReference type="InterPro" id="IPR008881">
    <property type="entry name" value="Trigger_fac_ribosome-bd_bac"/>
</dbReference>
<evidence type="ECO:0000256" key="13">
    <source>
        <dbReference type="RuleBase" id="RU003914"/>
    </source>
</evidence>
<evidence type="ECO:0000256" key="6">
    <source>
        <dbReference type="ARBA" id="ARBA00023110"/>
    </source>
</evidence>
<keyword evidence="16" id="KW-1185">Reference proteome</keyword>
<keyword evidence="11" id="KW-0963">Cytoplasm</keyword>
<comment type="function">
    <text evidence="11">Involved in protein export. Acts as a chaperone by maintaining the newly synthesized protein in an open conformation. Functions as a peptidyl-prolyl cis-trans isomerase.</text>
</comment>